<dbReference type="InterPro" id="IPR006225">
    <property type="entry name" value="PsdUridine_synth_RluC/D"/>
</dbReference>
<dbReference type="SUPFAM" id="SSF55120">
    <property type="entry name" value="Pseudouridine synthase"/>
    <property type="match status" value="1"/>
</dbReference>
<evidence type="ECO:0000313" key="10">
    <source>
        <dbReference type="EMBL" id="MBD2864278.1"/>
    </source>
</evidence>
<organism evidence="10 11">
    <name type="scientific">Paenibacillus oceani</name>
    <dbReference type="NCBI Taxonomy" id="2772510"/>
    <lineage>
        <taxon>Bacteria</taxon>
        <taxon>Bacillati</taxon>
        <taxon>Bacillota</taxon>
        <taxon>Bacilli</taxon>
        <taxon>Bacillales</taxon>
        <taxon>Paenibacillaceae</taxon>
        <taxon>Paenibacillus</taxon>
    </lineage>
</organism>
<dbReference type="PROSITE" id="PS50889">
    <property type="entry name" value="S4"/>
    <property type="match status" value="1"/>
</dbReference>
<dbReference type="NCBIfam" id="TIGR00005">
    <property type="entry name" value="rluA_subfam"/>
    <property type="match status" value="1"/>
</dbReference>
<name>A0A927CCR1_9BACL</name>
<dbReference type="PANTHER" id="PTHR21600">
    <property type="entry name" value="MITOCHONDRIAL RNA PSEUDOURIDINE SYNTHASE"/>
    <property type="match status" value="1"/>
</dbReference>
<evidence type="ECO:0000256" key="4">
    <source>
        <dbReference type="ARBA" id="ARBA00031870"/>
    </source>
</evidence>
<gene>
    <name evidence="10" type="ORF">IDH45_20040</name>
</gene>
<evidence type="ECO:0000256" key="3">
    <source>
        <dbReference type="ARBA" id="ARBA00023235"/>
    </source>
</evidence>
<evidence type="ECO:0000256" key="5">
    <source>
        <dbReference type="ARBA" id="ARBA00033164"/>
    </source>
</evidence>
<dbReference type="EMBL" id="JACXJA010000028">
    <property type="protein sequence ID" value="MBD2864278.1"/>
    <property type="molecule type" value="Genomic_DNA"/>
</dbReference>
<evidence type="ECO:0000259" key="9">
    <source>
        <dbReference type="Pfam" id="PF00849"/>
    </source>
</evidence>
<dbReference type="GO" id="GO:0009982">
    <property type="term" value="F:pseudouridine synthase activity"/>
    <property type="evidence" value="ECO:0007669"/>
    <property type="project" value="InterPro"/>
</dbReference>
<dbReference type="PANTHER" id="PTHR21600:SF44">
    <property type="entry name" value="RIBOSOMAL LARGE SUBUNIT PSEUDOURIDINE SYNTHASE D"/>
    <property type="match status" value="1"/>
</dbReference>
<keyword evidence="11" id="KW-1185">Reference proteome</keyword>
<evidence type="ECO:0000256" key="8">
    <source>
        <dbReference type="SAM" id="MobiDB-lite"/>
    </source>
</evidence>
<dbReference type="InterPro" id="IPR050188">
    <property type="entry name" value="RluA_PseudoU_synthase"/>
</dbReference>
<feature type="active site" evidence="6">
    <location>
        <position position="259"/>
    </location>
</feature>
<evidence type="ECO:0000256" key="7">
    <source>
        <dbReference type="PROSITE-ProRule" id="PRU00182"/>
    </source>
</evidence>
<dbReference type="Gene3D" id="3.30.2350.10">
    <property type="entry name" value="Pseudouridine synthase"/>
    <property type="match status" value="1"/>
</dbReference>
<sequence>MDKKKRTPAKFTESKQAPASKPGKDQARRTAAKPAFGKPTAAAGTSGKQPKSAWGKPAPAAQSNEKQRKRTDAKATWDKQPSTSRPDGKPQKRAAAQSVWSKHPPAGDTAAGAKPHKNATPAKAPWSKHPPATELTVQQPDELLAFLIQSLSSHGRNAVKSILARGQVSVNGRTVTRHDQPLLPGHQVTVSWSKIVKADKMVGLSILHEDDDVIVVHKDAGLLSIASEQEKEMTAYRQLSDHVRRADPRSRIFIVHRLDRDTSGVMMFAKSEQIQQQLQNTWQESVLERTYVALVEGEVREEQGTIRSWLKENKAMRVYSSQKPDDGQLAVTRYKLMKSSKLFSLLEVELETGRKNQIRVHMQDIGHPVVGDKKYGASSGSIGRLGLHAHVLTFRHPATGQTMRFESKVPPAFLRVFRE</sequence>
<feature type="domain" description="Pseudouridine synthase RsuA/RluA-like" evidence="9">
    <location>
        <begin position="212"/>
        <end position="363"/>
    </location>
</feature>
<dbReference type="InterPro" id="IPR006145">
    <property type="entry name" value="PsdUridine_synth_RsuA/RluA"/>
</dbReference>
<dbReference type="Proteomes" id="UP000639396">
    <property type="component" value="Unassembled WGS sequence"/>
</dbReference>
<comment type="similarity">
    <text evidence="2">Belongs to the pseudouridine synthase RluA family.</text>
</comment>
<dbReference type="GO" id="GO:0000455">
    <property type="term" value="P:enzyme-directed rRNA pseudouridine synthesis"/>
    <property type="evidence" value="ECO:0007669"/>
    <property type="project" value="TreeGrafter"/>
</dbReference>
<dbReference type="GO" id="GO:0003723">
    <property type="term" value="F:RNA binding"/>
    <property type="evidence" value="ECO:0007669"/>
    <property type="project" value="UniProtKB-KW"/>
</dbReference>
<comment type="catalytic activity">
    <reaction evidence="1">
        <text>a uridine in RNA = a pseudouridine in RNA</text>
        <dbReference type="Rhea" id="RHEA:48348"/>
        <dbReference type="Rhea" id="RHEA-COMP:12068"/>
        <dbReference type="Rhea" id="RHEA-COMP:12069"/>
        <dbReference type="ChEBI" id="CHEBI:65314"/>
        <dbReference type="ChEBI" id="CHEBI:65315"/>
    </reaction>
</comment>
<feature type="region of interest" description="Disordered" evidence="8">
    <location>
        <begin position="1"/>
        <end position="132"/>
    </location>
</feature>
<dbReference type="SUPFAM" id="SSF55174">
    <property type="entry name" value="Alpha-L RNA-binding motif"/>
    <property type="match status" value="1"/>
</dbReference>
<protein>
    <recommendedName>
        <fullName evidence="4">RNA pseudouridylate synthase</fullName>
    </recommendedName>
    <alternativeName>
        <fullName evidence="5">RNA-uridine isomerase</fullName>
    </alternativeName>
</protein>
<keyword evidence="7" id="KW-0694">RNA-binding</keyword>
<reference evidence="10" key="1">
    <citation type="submission" date="2020-09" db="EMBL/GenBank/DDBJ databases">
        <title>A novel bacterium of genus Paenibacillus, isolated from South China Sea.</title>
        <authorList>
            <person name="Huang H."/>
            <person name="Mo K."/>
            <person name="Hu Y."/>
        </authorList>
    </citation>
    <scope>NUCLEOTIDE SEQUENCE</scope>
    <source>
        <strain evidence="10">IB182363</strain>
    </source>
</reference>
<evidence type="ECO:0000256" key="6">
    <source>
        <dbReference type="PIRSR" id="PIRSR606225-1"/>
    </source>
</evidence>
<dbReference type="CDD" id="cd02869">
    <property type="entry name" value="PseudoU_synth_RluA_like"/>
    <property type="match status" value="1"/>
</dbReference>
<evidence type="ECO:0000313" key="11">
    <source>
        <dbReference type="Proteomes" id="UP000639396"/>
    </source>
</evidence>
<dbReference type="CDD" id="cd00165">
    <property type="entry name" value="S4"/>
    <property type="match status" value="1"/>
</dbReference>
<evidence type="ECO:0000256" key="1">
    <source>
        <dbReference type="ARBA" id="ARBA00000073"/>
    </source>
</evidence>
<dbReference type="AlphaFoldDB" id="A0A927CCR1"/>
<evidence type="ECO:0000256" key="2">
    <source>
        <dbReference type="ARBA" id="ARBA00010876"/>
    </source>
</evidence>
<dbReference type="GO" id="GO:0140098">
    <property type="term" value="F:catalytic activity, acting on RNA"/>
    <property type="evidence" value="ECO:0007669"/>
    <property type="project" value="UniProtKB-ARBA"/>
</dbReference>
<keyword evidence="3" id="KW-0413">Isomerase</keyword>
<accession>A0A927CCR1</accession>
<comment type="caution">
    <text evidence="10">The sequence shown here is derived from an EMBL/GenBank/DDBJ whole genome shotgun (WGS) entry which is preliminary data.</text>
</comment>
<dbReference type="Pfam" id="PF00849">
    <property type="entry name" value="PseudoU_synth_2"/>
    <property type="match status" value="1"/>
</dbReference>
<dbReference type="InterPro" id="IPR006224">
    <property type="entry name" value="PsdUridine_synth_RluA-like_CS"/>
</dbReference>
<proteinExistence type="inferred from homology"/>
<dbReference type="InterPro" id="IPR020103">
    <property type="entry name" value="PsdUridine_synth_cat_dom_sf"/>
</dbReference>
<dbReference type="PROSITE" id="PS01129">
    <property type="entry name" value="PSI_RLU"/>
    <property type="match status" value="1"/>
</dbReference>